<keyword evidence="3" id="KW-1185">Reference proteome</keyword>
<gene>
    <name evidence="2" type="ORF">CAUJ_LOCUS7770</name>
</gene>
<name>A0A8S1HB45_9PELO</name>
<sequence>MNPCPICFNQRNHLLHRCRLLQVDANASSPYGAACNQPVCISDGILHHKSICLFEEAPAQSMTVAPMTPNLTQLAQEATTHFSPPPGISRTESTRAGQPRPSDATARHPQQSRAAAEQLLAETT</sequence>
<organism evidence="2 3">
    <name type="scientific">Caenorhabditis auriculariae</name>
    <dbReference type="NCBI Taxonomy" id="2777116"/>
    <lineage>
        <taxon>Eukaryota</taxon>
        <taxon>Metazoa</taxon>
        <taxon>Ecdysozoa</taxon>
        <taxon>Nematoda</taxon>
        <taxon>Chromadorea</taxon>
        <taxon>Rhabditida</taxon>
        <taxon>Rhabditina</taxon>
        <taxon>Rhabditomorpha</taxon>
        <taxon>Rhabditoidea</taxon>
        <taxon>Rhabditidae</taxon>
        <taxon>Peloderinae</taxon>
        <taxon>Caenorhabditis</taxon>
    </lineage>
</organism>
<evidence type="ECO:0000313" key="2">
    <source>
        <dbReference type="EMBL" id="CAD6191851.1"/>
    </source>
</evidence>
<evidence type="ECO:0000313" key="3">
    <source>
        <dbReference type="Proteomes" id="UP000835052"/>
    </source>
</evidence>
<dbReference type="AlphaFoldDB" id="A0A8S1HB45"/>
<reference evidence="2" key="1">
    <citation type="submission" date="2020-10" db="EMBL/GenBank/DDBJ databases">
        <authorList>
            <person name="Kikuchi T."/>
        </authorList>
    </citation>
    <scope>NUCLEOTIDE SEQUENCE</scope>
    <source>
        <strain evidence="2">NKZ352</strain>
    </source>
</reference>
<evidence type="ECO:0000256" key="1">
    <source>
        <dbReference type="SAM" id="MobiDB-lite"/>
    </source>
</evidence>
<dbReference type="Proteomes" id="UP000835052">
    <property type="component" value="Unassembled WGS sequence"/>
</dbReference>
<proteinExistence type="predicted"/>
<accession>A0A8S1HB45</accession>
<protein>
    <submittedName>
        <fullName evidence="2">Uncharacterized protein</fullName>
    </submittedName>
</protein>
<feature type="compositionally biased region" description="Polar residues" evidence="1">
    <location>
        <begin position="69"/>
        <end position="82"/>
    </location>
</feature>
<feature type="region of interest" description="Disordered" evidence="1">
    <location>
        <begin position="69"/>
        <end position="124"/>
    </location>
</feature>
<comment type="caution">
    <text evidence="2">The sequence shown here is derived from an EMBL/GenBank/DDBJ whole genome shotgun (WGS) entry which is preliminary data.</text>
</comment>
<dbReference type="EMBL" id="CAJGYM010000023">
    <property type="protein sequence ID" value="CAD6191851.1"/>
    <property type="molecule type" value="Genomic_DNA"/>
</dbReference>